<keyword evidence="1" id="KW-0812">Transmembrane</keyword>
<feature type="transmembrane region" description="Helical" evidence="1">
    <location>
        <begin position="163"/>
        <end position="188"/>
    </location>
</feature>
<organism evidence="2 3">
    <name type="scientific">Lacicoccus alkaliphilus DSM 16010</name>
    <dbReference type="NCBI Taxonomy" id="1123231"/>
    <lineage>
        <taxon>Bacteria</taxon>
        <taxon>Bacillati</taxon>
        <taxon>Bacillota</taxon>
        <taxon>Bacilli</taxon>
        <taxon>Bacillales</taxon>
        <taxon>Salinicoccaceae</taxon>
        <taxon>Lacicoccus</taxon>
    </lineage>
</organism>
<dbReference type="EMBL" id="FRCF01000010">
    <property type="protein sequence ID" value="SHM39712.1"/>
    <property type="molecule type" value="Genomic_DNA"/>
</dbReference>
<gene>
    <name evidence="2" type="ORF">SAMN02745189_02085</name>
</gene>
<keyword evidence="3" id="KW-1185">Reference proteome</keyword>
<feature type="transmembrane region" description="Helical" evidence="1">
    <location>
        <begin position="17"/>
        <end position="34"/>
    </location>
</feature>
<proteinExistence type="predicted"/>
<accession>A0A1M7IG01</accession>
<evidence type="ECO:0000313" key="2">
    <source>
        <dbReference type="EMBL" id="SHM39712.1"/>
    </source>
</evidence>
<dbReference type="STRING" id="1123231.SAMN02745189_02085"/>
<evidence type="ECO:0000256" key="1">
    <source>
        <dbReference type="SAM" id="Phobius"/>
    </source>
</evidence>
<sequence length="238" mass="27981">MDRVINPAEPFVVPGDLSYFSYLALLAFCFYVIYRMRFRISGKTYKVLFVFLIISIFQRVLINTWYLINDDYSLAYSLPFQICRVVIWLIIIQYFVRKDFLNQAIFYIGLFAYAAFLYPIGIHPVWHMAGWAFFILHASNVLFPFAMYYAAGFVPSLKGVFQAYLIFAVYFFFVYFLNPVVGGNYFFINNRPFFHEMSEAMYVTVNLAGTLIGFLTVYYIIRLLTKFRKDITVKTGDL</sequence>
<feature type="transmembrane region" description="Helical" evidence="1">
    <location>
        <begin position="128"/>
        <end position="151"/>
    </location>
</feature>
<feature type="transmembrane region" description="Helical" evidence="1">
    <location>
        <begin position="74"/>
        <end position="92"/>
    </location>
</feature>
<keyword evidence="1" id="KW-1133">Transmembrane helix</keyword>
<evidence type="ECO:0000313" key="3">
    <source>
        <dbReference type="Proteomes" id="UP000184206"/>
    </source>
</evidence>
<keyword evidence="1" id="KW-0472">Membrane</keyword>
<name>A0A1M7IG01_9BACL</name>
<dbReference type="Proteomes" id="UP000184206">
    <property type="component" value="Unassembled WGS sequence"/>
</dbReference>
<dbReference type="NCBIfam" id="TIGR02206">
    <property type="entry name" value="intg_mem_TP0381"/>
    <property type="match status" value="1"/>
</dbReference>
<feature type="transmembrane region" description="Helical" evidence="1">
    <location>
        <begin position="200"/>
        <end position="221"/>
    </location>
</feature>
<dbReference type="OrthoDB" id="9813172at2"/>
<dbReference type="InterPro" id="IPR011737">
    <property type="entry name" value="CHP02206_TP0381"/>
</dbReference>
<protein>
    <submittedName>
        <fullName evidence="2">Conserved hypothetical integral membrane protein TIGR02206</fullName>
    </submittedName>
</protein>
<dbReference type="RefSeq" id="WP_072710511.1">
    <property type="nucleotide sequence ID" value="NZ_FRCF01000010.1"/>
</dbReference>
<feature type="transmembrane region" description="Helical" evidence="1">
    <location>
        <begin position="46"/>
        <end position="68"/>
    </location>
</feature>
<dbReference type="AlphaFoldDB" id="A0A1M7IG01"/>
<dbReference type="Pfam" id="PF14808">
    <property type="entry name" value="TMEM164"/>
    <property type="match status" value="1"/>
</dbReference>
<reference evidence="2 3" key="1">
    <citation type="submission" date="2016-11" db="EMBL/GenBank/DDBJ databases">
        <authorList>
            <person name="Jaros S."/>
            <person name="Januszkiewicz K."/>
            <person name="Wedrychowicz H."/>
        </authorList>
    </citation>
    <scope>NUCLEOTIDE SEQUENCE [LARGE SCALE GENOMIC DNA]</scope>
    <source>
        <strain evidence="2 3">DSM 16010</strain>
    </source>
</reference>
<feature type="transmembrane region" description="Helical" evidence="1">
    <location>
        <begin position="104"/>
        <end position="122"/>
    </location>
</feature>